<dbReference type="Gene3D" id="3.40.50.360">
    <property type="match status" value="1"/>
</dbReference>
<dbReference type="OrthoDB" id="9798454at2"/>
<keyword evidence="2" id="KW-0560">Oxidoreductase</keyword>
<dbReference type="SUPFAM" id="SSF52218">
    <property type="entry name" value="Flavoproteins"/>
    <property type="match status" value="1"/>
</dbReference>
<sequence>MKTLIIFTHPAPESLNRSFLNSAMEGLSSNMGSDSVEVLDLYKENFNPALVFNDEKRRRSMSKDPELESYRKMIQRADTILLIYPLWWGRPPAMLMGFFDKVLSSGFAYKQTEGKILPEGLLKGKRVICVSTMKGPKGYPALVLRNAHKVLMKKAIFNFVGIKKVKFFEFGSMESPRGKQEKKLEKIKDYMQKLKPV</sequence>
<reference evidence="4 5" key="1">
    <citation type="submission" date="2019-02" db="EMBL/GenBank/DDBJ databases">
        <title>Complete Genome Sequence and Methylome Analysis of free living Spirochaetas.</title>
        <authorList>
            <person name="Fomenkov A."/>
            <person name="Dubinina G."/>
            <person name="Leshcheva N."/>
            <person name="Mikheeva N."/>
            <person name="Grabovich M."/>
            <person name="Vincze T."/>
            <person name="Roberts R.J."/>
        </authorList>
    </citation>
    <scope>NUCLEOTIDE SEQUENCE [LARGE SCALE GENOMIC DNA]</scope>
    <source>
        <strain evidence="4 5">K2</strain>
    </source>
</reference>
<dbReference type="GO" id="GO:0003955">
    <property type="term" value="F:NAD(P)H dehydrogenase (quinone) activity"/>
    <property type="evidence" value="ECO:0007669"/>
    <property type="project" value="TreeGrafter"/>
</dbReference>
<feature type="domain" description="Flavodoxin-like fold" evidence="3">
    <location>
        <begin position="1"/>
        <end position="193"/>
    </location>
</feature>
<dbReference type="EMBL" id="CP036150">
    <property type="protein sequence ID" value="QEN06581.1"/>
    <property type="molecule type" value="Genomic_DNA"/>
</dbReference>
<dbReference type="InterPro" id="IPR029039">
    <property type="entry name" value="Flavoprotein-like_sf"/>
</dbReference>
<dbReference type="PANTHER" id="PTHR10204:SF34">
    <property type="entry name" value="NAD(P)H DEHYDROGENASE [QUINONE] 1 ISOFORM 1"/>
    <property type="match status" value="1"/>
</dbReference>
<dbReference type="Pfam" id="PF02525">
    <property type="entry name" value="Flavodoxin_2"/>
    <property type="match status" value="1"/>
</dbReference>
<dbReference type="GO" id="GO:0005829">
    <property type="term" value="C:cytosol"/>
    <property type="evidence" value="ECO:0007669"/>
    <property type="project" value="TreeGrafter"/>
</dbReference>
<evidence type="ECO:0000259" key="3">
    <source>
        <dbReference type="Pfam" id="PF02525"/>
    </source>
</evidence>
<keyword evidence="5" id="KW-1185">Reference proteome</keyword>
<name>A0A5C1QGD3_9SPIO</name>
<evidence type="ECO:0000313" key="4">
    <source>
        <dbReference type="EMBL" id="QEN06581.1"/>
    </source>
</evidence>
<dbReference type="KEGG" id="ock:EXM22_00720"/>
<dbReference type="Proteomes" id="UP000324209">
    <property type="component" value="Chromosome"/>
</dbReference>
<evidence type="ECO:0000256" key="2">
    <source>
        <dbReference type="ARBA" id="ARBA00023002"/>
    </source>
</evidence>
<protein>
    <submittedName>
        <fullName evidence="4">Flavodoxin family protein</fullName>
    </submittedName>
</protein>
<proteinExistence type="inferred from homology"/>
<gene>
    <name evidence="4" type="ORF">EXM22_00720</name>
</gene>
<accession>A0A5C1QGD3</accession>
<dbReference type="PANTHER" id="PTHR10204">
    <property type="entry name" value="NAD P H OXIDOREDUCTASE-RELATED"/>
    <property type="match status" value="1"/>
</dbReference>
<dbReference type="InterPro" id="IPR003680">
    <property type="entry name" value="Flavodoxin_fold"/>
</dbReference>
<evidence type="ECO:0000256" key="1">
    <source>
        <dbReference type="ARBA" id="ARBA00006252"/>
    </source>
</evidence>
<dbReference type="InterPro" id="IPR051545">
    <property type="entry name" value="NAD(P)H_dehydrogenase_qn"/>
</dbReference>
<dbReference type="RefSeq" id="WP_149484664.1">
    <property type="nucleotide sequence ID" value="NZ_CP036150.1"/>
</dbReference>
<organism evidence="4 5">
    <name type="scientific">Oceanispirochaeta crateris</name>
    <dbReference type="NCBI Taxonomy" id="2518645"/>
    <lineage>
        <taxon>Bacteria</taxon>
        <taxon>Pseudomonadati</taxon>
        <taxon>Spirochaetota</taxon>
        <taxon>Spirochaetia</taxon>
        <taxon>Spirochaetales</taxon>
        <taxon>Spirochaetaceae</taxon>
        <taxon>Oceanispirochaeta</taxon>
    </lineage>
</organism>
<evidence type="ECO:0000313" key="5">
    <source>
        <dbReference type="Proteomes" id="UP000324209"/>
    </source>
</evidence>
<dbReference type="AlphaFoldDB" id="A0A5C1QGD3"/>
<comment type="similarity">
    <text evidence="1">Belongs to the NAD(P)H dehydrogenase (quinone) family.</text>
</comment>